<protein>
    <submittedName>
        <fullName evidence="2">Uncharacterized protein</fullName>
    </submittedName>
</protein>
<keyword evidence="1" id="KW-1133">Transmembrane helix</keyword>
<evidence type="ECO:0000313" key="3">
    <source>
        <dbReference type="Proteomes" id="UP000215223"/>
    </source>
</evidence>
<name>A0A229SBF9_9PSEU</name>
<keyword evidence="1" id="KW-0472">Membrane</keyword>
<feature type="transmembrane region" description="Helical" evidence="1">
    <location>
        <begin position="47"/>
        <end position="69"/>
    </location>
</feature>
<accession>A0A229SBF9</accession>
<proteinExistence type="predicted"/>
<dbReference type="Proteomes" id="UP000215223">
    <property type="component" value="Unassembled WGS sequence"/>
</dbReference>
<reference evidence="2 3" key="1">
    <citation type="submission" date="2017-07" db="EMBL/GenBank/DDBJ databases">
        <title>Amycolatopsis thailandensis Genome sequencing and assembly.</title>
        <authorList>
            <person name="Kaur N."/>
            <person name="Mayilraj S."/>
        </authorList>
    </citation>
    <scope>NUCLEOTIDE SEQUENCE [LARGE SCALE GENOMIC DNA]</scope>
    <source>
        <strain evidence="2 3">JCM 16380</strain>
    </source>
</reference>
<keyword evidence="1" id="KW-0812">Transmembrane</keyword>
<dbReference type="AlphaFoldDB" id="A0A229SBF9"/>
<sequence length="81" mass="8802">MLLIVGGAAARWRFGERGRALAFALEAITSAGWLTIILFVVEPLVPGNVLGVVILVVLALGVLAVPVVMRHRTRHDDRRHP</sequence>
<organism evidence="2 3">
    <name type="scientific">Amycolatopsis thailandensis</name>
    <dbReference type="NCBI Taxonomy" id="589330"/>
    <lineage>
        <taxon>Bacteria</taxon>
        <taxon>Bacillati</taxon>
        <taxon>Actinomycetota</taxon>
        <taxon>Actinomycetes</taxon>
        <taxon>Pseudonocardiales</taxon>
        <taxon>Pseudonocardiaceae</taxon>
        <taxon>Amycolatopsis</taxon>
    </lineage>
</organism>
<evidence type="ECO:0000256" key="1">
    <source>
        <dbReference type="SAM" id="Phobius"/>
    </source>
</evidence>
<gene>
    <name evidence="2" type="ORF">CFP71_15165</name>
</gene>
<dbReference type="RefSeq" id="WP_093934487.1">
    <property type="nucleotide sequence ID" value="NZ_NMQT01000051.1"/>
</dbReference>
<comment type="caution">
    <text evidence="2">The sequence shown here is derived from an EMBL/GenBank/DDBJ whole genome shotgun (WGS) entry which is preliminary data.</text>
</comment>
<feature type="transmembrane region" description="Helical" evidence="1">
    <location>
        <begin position="20"/>
        <end position="41"/>
    </location>
</feature>
<keyword evidence="3" id="KW-1185">Reference proteome</keyword>
<dbReference type="EMBL" id="NMQT01000051">
    <property type="protein sequence ID" value="OXM56155.1"/>
    <property type="molecule type" value="Genomic_DNA"/>
</dbReference>
<evidence type="ECO:0000313" key="2">
    <source>
        <dbReference type="EMBL" id="OXM56155.1"/>
    </source>
</evidence>